<sequence length="185" mass="20337">MLICVDLDGTLLDTVPANAASYRAALEELGFTVTDEYYAERCNGGHYTRFLPPLMGGAPSAADVERVHDRKKALYSDFLDAVRPNTALMEILKTMRAAGHDLACVTTGSKQNATEVLEHFGVREWFGLIVTGEDVEKQKPDPEGYCRAMEHFRVTPADTMIFEDSGIGLTAAKASGARVFRVEQF</sequence>
<dbReference type="InterPro" id="IPR006439">
    <property type="entry name" value="HAD-SF_hydro_IA"/>
</dbReference>
<organism evidence="6 7">
    <name type="scientific">Gemmiger formicilis</name>
    <dbReference type="NCBI Taxonomy" id="745368"/>
    <lineage>
        <taxon>Bacteria</taxon>
        <taxon>Bacillati</taxon>
        <taxon>Bacillota</taxon>
        <taxon>Clostridia</taxon>
        <taxon>Eubacteriales</taxon>
        <taxon>Gemmiger</taxon>
    </lineage>
</organism>
<evidence type="ECO:0000256" key="5">
    <source>
        <dbReference type="ARBA" id="ARBA00023277"/>
    </source>
</evidence>
<dbReference type="NCBIfam" id="TIGR01509">
    <property type="entry name" value="HAD-SF-IA-v3"/>
    <property type="match status" value="1"/>
</dbReference>
<name>A0A1T4X603_9FIRM</name>
<dbReference type="GO" id="GO:0046872">
    <property type="term" value="F:metal ion binding"/>
    <property type="evidence" value="ECO:0007669"/>
    <property type="project" value="UniProtKB-KW"/>
</dbReference>
<keyword evidence="5" id="KW-0119">Carbohydrate metabolism</keyword>
<evidence type="ECO:0000256" key="4">
    <source>
        <dbReference type="ARBA" id="ARBA00022842"/>
    </source>
</evidence>
<evidence type="ECO:0000313" key="7">
    <source>
        <dbReference type="Proteomes" id="UP000190286"/>
    </source>
</evidence>
<proteinExistence type="inferred from homology"/>
<evidence type="ECO:0000256" key="2">
    <source>
        <dbReference type="ARBA" id="ARBA00006171"/>
    </source>
</evidence>
<dbReference type="Gene3D" id="1.10.150.240">
    <property type="entry name" value="Putative phosphatase, domain 2"/>
    <property type="match status" value="1"/>
</dbReference>
<accession>A0A1T4X603</accession>
<dbReference type="GO" id="GO:0003824">
    <property type="term" value="F:catalytic activity"/>
    <property type="evidence" value="ECO:0007669"/>
    <property type="project" value="UniProtKB-ARBA"/>
</dbReference>
<dbReference type="OrthoDB" id="9807630at2"/>
<evidence type="ECO:0000256" key="3">
    <source>
        <dbReference type="ARBA" id="ARBA00022723"/>
    </source>
</evidence>
<evidence type="ECO:0000313" key="6">
    <source>
        <dbReference type="EMBL" id="SKA84847.1"/>
    </source>
</evidence>
<dbReference type="SFLD" id="SFLDS00003">
    <property type="entry name" value="Haloacid_Dehalogenase"/>
    <property type="match status" value="1"/>
</dbReference>
<reference evidence="6 7" key="1">
    <citation type="submission" date="2017-02" db="EMBL/GenBank/DDBJ databases">
        <authorList>
            <person name="Peterson S.W."/>
        </authorList>
    </citation>
    <scope>NUCLEOTIDE SEQUENCE [LARGE SCALE GENOMIC DNA]</scope>
    <source>
        <strain evidence="6 7">ATCC 27749</strain>
    </source>
</reference>
<keyword evidence="7" id="KW-1185">Reference proteome</keyword>
<dbReference type="InterPro" id="IPR036412">
    <property type="entry name" value="HAD-like_sf"/>
</dbReference>
<dbReference type="Pfam" id="PF13419">
    <property type="entry name" value="HAD_2"/>
    <property type="match status" value="1"/>
</dbReference>
<keyword evidence="4" id="KW-0460">Magnesium</keyword>
<comment type="cofactor">
    <cofactor evidence="1">
        <name>Mg(2+)</name>
        <dbReference type="ChEBI" id="CHEBI:18420"/>
    </cofactor>
</comment>
<dbReference type="InterPro" id="IPR051600">
    <property type="entry name" value="Beta-PGM-like"/>
</dbReference>
<dbReference type="Gene3D" id="3.40.50.1000">
    <property type="entry name" value="HAD superfamily/HAD-like"/>
    <property type="match status" value="1"/>
</dbReference>
<gene>
    <name evidence="6" type="ORF">SAMN02745178_01467</name>
</gene>
<dbReference type="RefSeq" id="WP_078784401.1">
    <property type="nucleotide sequence ID" value="NZ_DAWBQW010000010.1"/>
</dbReference>
<dbReference type="Proteomes" id="UP000190286">
    <property type="component" value="Unassembled WGS sequence"/>
</dbReference>
<comment type="similarity">
    <text evidence="2">Belongs to the HAD-like hydrolase superfamily. CbbY/CbbZ/Gph/YieH family.</text>
</comment>
<protein>
    <submittedName>
        <fullName evidence="6">Haloacid dehalogenase superfamily, subfamily IA, variant 3 with third motif having DD or ED</fullName>
    </submittedName>
</protein>
<dbReference type="PANTHER" id="PTHR46193">
    <property type="entry name" value="6-PHOSPHOGLUCONATE PHOSPHATASE"/>
    <property type="match status" value="1"/>
</dbReference>
<dbReference type="EMBL" id="FUYF01000006">
    <property type="protein sequence ID" value="SKA84847.1"/>
    <property type="molecule type" value="Genomic_DNA"/>
</dbReference>
<dbReference type="InterPro" id="IPR041492">
    <property type="entry name" value="HAD_2"/>
</dbReference>
<dbReference type="STRING" id="745368.SAMN02745178_01467"/>
<evidence type="ECO:0000256" key="1">
    <source>
        <dbReference type="ARBA" id="ARBA00001946"/>
    </source>
</evidence>
<dbReference type="AlphaFoldDB" id="A0A1T4X603"/>
<dbReference type="GeneID" id="93337932"/>
<dbReference type="InterPro" id="IPR023198">
    <property type="entry name" value="PGP-like_dom2"/>
</dbReference>
<dbReference type="PANTHER" id="PTHR46193:SF18">
    <property type="entry name" value="HEXITOL PHOSPHATASE B"/>
    <property type="match status" value="1"/>
</dbReference>
<dbReference type="SUPFAM" id="SSF56784">
    <property type="entry name" value="HAD-like"/>
    <property type="match status" value="1"/>
</dbReference>
<dbReference type="InterPro" id="IPR023214">
    <property type="entry name" value="HAD_sf"/>
</dbReference>
<dbReference type="SFLD" id="SFLDG01129">
    <property type="entry name" value="C1.5:_HAD__Beta-PGM__Phosphata"/>
    <property type="match status" value="1"/>
</dbReference>
<keyword evidence="3" id="KW-0479">Metal-binding</keyword>